<feature type="non-terminal residue" evidence="2">
    <location>
        <position position="97"/>
    </location>
</feature>
<comment type="caution">
    <text evidence="2">The sequence shown here is derived from an EMBL/GenBank/DDBJ whole genome shotgun (WGS) entry which is preliminary data.</text>
</comment>
<sequence>GPFGAEGGFSEAPQPCKCFASHRSLEGANAGPTQYCGVSSLATSYLVTRFEGPSPSGGRPGNRDPKCTHPTAKLPASRQQLDHNDTLGSLRQLQTEG</sequence>
<feature type="region of interest" description="Disordered" evidence="1">
    <location>
        <begin position="49"/>
        <end position="97"/>
    </location>
</feature>
<dbReference type="AlphaFoldDB" id="A0A8S0TJV5"/>
<feature type="non-terminal residue" evidence="2">
    <location>
        <position position="1"/>
    </location>
</feature>
<organism evidence="2 3">
    <name type="scientific">Olea europaea subsp. europaea</name>
    <dbReference type="NCBI Taxonomy" id="158383"/>
    <lineage>
        <taxon>Eukaryota</taxon>
        <taxon>Viridiplantae</taxon>
        <taxon>Streptophyta</taxon>
        <taxon>Embryophyta</taxon>
        <taxon>Tracheophyta</taxon>
        <taxon>Spermatophyta</taxon>
        <taxon>Magnoliopsida</taxon>
        <taxon>eudicotyledons</taxon>
        <taxon>Gunneridae</taxon>
        <taxon>Pentapetalae</taxon>
        <taxon>asterids</taxon>
        <taxon>lamiids</taxon>
        <taxon>Lamiales</taxon>
        <taxon>Oleaceae</taxon>
        <taxon>Oleeae</taxon>
        <taxon>Olea</taxon>
    </lineage>
</organism>
<accession>A0A8S0TJV5</accession>
<proteinExistence type="predicted"/>
<reference evidence="2 3" key="1">
    <citation type="submission" date="2019-12" db="EMBL/GenBank/DDBJ databases">
        <authorList>
            <person name="Alioto T."/>
            <person name="Alioto T."/>
            <person name="Gomez Garrido J."/>
        </authorList>
    </citation>
    <scope>NUCLEOTIDE SEQUENCE [LARGE SCALE GENOMIC DNA]</scope>
</reference>
<name>A0A8S0TJV5_OLEEU</name>
<dbReference type="EMBL" id="CACTIH010006754">
    <property type="protein sequence ID" value="CAA3004881.1"/>
    <property type="molecule type" value="Genomic_DNA"/>
</dbReference>
<feature type="compositionally biased region" description="Polar residues" evidence="1">
    <location>
        <begin position="86"/>
        <end position="97"/>
    </location>
</feature>
<protein>
    <submittedName>
        <fullName evidence="2">Uncharacterized protein</fullName>
    </submittedName>
</protein>
<gene>
    <name evidence="2" type="ORF">OLEA9_A019017</name>
</gene>
<evidence type="ECO:0000313" key="3">
    <source>
        <dbReference type="Proteomes" id="UP000594638"/>
    </source>
</evidence>
<evidence type="ECO:0000313" key="2">
    <source>
        <dbReference type="EMBL" id="CAA3004881.1"/>
    </source>
</evidence>
<dbReference type="Proteomes" id="UP000594638">
    <property type="component" value="Unassembled WGS sequence"/>
</dbReference>
<keyword evidence="3" id="KW-1185">Reference proteome</keyword>
<evidence type="ECO:0000256" key="1">
    <source>
        <dbReference type="SAM" id="MobiDB-lite"/>
    </source>
</evidence>